<dbReference type="AlphaFoldDB" id="A0A915K7L1"/>
<accession>A0A915K7L1</accession>
<protein>
    <submittedName>
        <fullName evidence="2">Uncharacterized protein</fullName>
    </submittedName>
</protein>
<dbReference type="WBParaSite" id="nRc.2.0.1.t33882-RA">
    <property type="protein sequence ID" value="nRc.2.0.1.t33882-RA"/>
    <property type="gene ID" value="nRc.2.0.1.g33882"/>
</dbReference>
<keyword evidence="1" id="KW-1185">Reference proteome</keyword>
<name>A0A915K7L1_ROMCU</name>
<evidence type="ECO:0000313" key="2">
    <source>
        <dbReference type="WBParaSite" id="nRc.2.0.1.t33882-RA"/>
    </source>
</evidence>
<reference evidence="2" key="1">
    <citation type="submission" date="2022-11" db="UniProtKB">
        <authorList>
            <consortium name="WormBaseParasite"/>
        </authorList>
    </citation>
    <scope>IDENTIFICATION</scope>
</reference>
<proteinExistence type="predicted"/>
<organism evidence="1 2">
    <name type="scientific">Romanomermis culicivorax</name>
    <name type="common">Nematode worm</name>
    <dbReference type="NCBI Taxonomy" id="13658"/>
    <lineage>
        <taxon>Eukaryota</taxon>
        <taxon>Metazoa</taxon>
        <taxon>Ecdysozoa</taxon>
        <taxon>Nematoda</taxon>
        <taxon>Enoplea</taxon>
        <taxon>Dorylaimia</taxon>
        <taxon>Mermithida</taxon>
        <taxon>Mermithoidea</taxon>
        <taxon>Mermithidae</taxon>
        <taxon>Romanomermis</taxon>
    </lineage>
</organism>
<evidence type="ECO:0000313" key="1">
    <source>
        <dbReference type="Proteomes" id="UP000887565"/>
    </source>
</evidence>
<dbReference type="Proteomes" id="UP000887565">
    <property type="component" value="Unplaced"/>
</dbReference>
<sequence length="121" mass="13676">MNFGLAHCEWHWEVSPYAPPKSAQTTTRTPLAPLCGAEDPFGHPGVLLIISLMDFFGPRVPFYLQAVFTLRARFPFLQKQLSRVVTRCMFPLLLSTTQSSRQLLFALPLSVSPHHIPCRLL</sequence>